<dbReference type="EMBL" id="BSNI01000002">
    <property type="protein sequence ID" value="GLQ17175.1"/>
    <property type="molecule type" value="Genomic_DNA"/>
</dbReference>
<reference evidence="7" key="2">
    <citation type="submission" date="2023-01" db="EMBL/GenBank/DDBJ databases">
        <title>Draft genome sequence of Maritalea porphyrae strain NBRC 107169.</title>
        <authorList>
            <person name="Sun Q."/>
            <person name="Mori K."/>
        </authorList>
    </citation>
    <scope>NUCLEOTIDE SEQUENCE</scope>
    <source>
        <strain evidence="7">NBRC 107169</strain>
    </source>
</reference>
<proteinExistence type="predicted"/>
<feature type="transmembrane region" description="Helical" evidence="6">
    <location>
        <begin position="107"/>
        <end position="128"/>
    </location>
</feature>
<feature type="transmembrane region" description="Helical" evidence="6">
    <location>
        <begin position="389"/>
        <end position="407"/>
    </location>
</feature>
<evidence type="ECO:0000313" key="8">
    <source>
        <dbReference type="Proteomes" id="UP001161405"/>
    </source>
</evidence>
<name>A0ABQ5UPI8_9HYPH</name>
<reference evidence="7" key="1">
    <citation type="journal article" date="2014" name="Int. J. Syst. Evol. Microbiol.">
        <title>Complete genome of a new Firmicutes species belonging to the dominant human colonic microbiota ('Ruminococcus bicirculans') reveals two chromosomes and a selective capacity to utilize plant glucans.</title>
        <authorList>
            <consortium name="NISC Comparative Sequencing Program"/>
            <person name="Wegmann U."/>
            <person name="Louis P."/>
            <person name="Goesmann A."/>
            <person name="Henrissat B."/>
            <person name="Duncan S.H."/>
            <person name="Flint H.J."/>
        </authorList>
    </citation>
    <scope>NUCLEOTIDE SEQUENCE</scope>
    <source>
        <strain evidence="7">NBRC 107169</strain>
    </source>
</reference>
<feature type="transmembrane region" description="Helical" evidence="6">
    <location>
        <begin position="171"/>
        <end position="191"/>
    </location>
</feature>
<feature type="transmembrane region" description="Helical" evidence="6">
    <location>
        <begin position="294"/>
        <end position="318"/>
    </location>
</feature>
<organism evidence="7 8">
    <name type="scientific">Maritalea porphyrae</name>
    <dbReference type="NCBI Taxonomy" id="880732"/>
    <lineage>
        <taxon>Bacteria</taxon>
        <taxon>Pseudomonadati</taxon>
        <taxon>Pseudomonadota</taxon>
        <taxon>Alphaproteobacteria</taxon>
        <taxon>Hyphomicrobiales</taxon>
        <taxon>Devosiaceae</taxon>
        <taxon>Maritalea</taxon>
    </lineage>
</organism>
<protein>
    <submittedName>
        <fullName evidence="7">Multi antimicrobial extrusion protein MatE</fullName>
    </submittedName>
</protein>
<evidence type="ECO:0000256" key="4">
    <source>
        <dbReference type="ARBA" id="ARBA00022989"/>
    </source>
</evidence>
<dbReference type="InterPro" id="IPR002797">
    <property type="entry name" value="Polysacc_synth"/>
</dbReference>
<comment type="caution">
    <text evidence="7">The sequence shown here is derived from an EMBL/GenBank/DDBJ whole genome shotgun (WGS) entry which is preliminary data.</text>
</comment>
<feature type="transmembrane region" description="Helical" evidence="6">
    <location>
        <begin position="81"/>
        <end position="101"/>
    </location>
</feature>
<dbReference type="Proteomes" id="UP001161405">
    <property type="component" value="Unassembled WGS sequence"/>
</dbReference>
<evidence type="ECO:0000313" key="7">
    <source>
        <dbReference type="EMBL" id="GLQ17175.1"/>
    </source>
</evidence>
<dbReference type="Pfam" id="PF01943">
    <property type="entry name" value="Polysacc_synt"/>
    <property type="match status" value="1"/>
</dbReference>
<dbReference type="PANTHER" id="PTHR30250:SF11">
    <property type="entry name" value="O-ANTIGEN TRANSPORTER-RELATED"/>
    <property type="match status" value="1"/>
</dbReference>
<evidence type="ECO:0000256" key="1">
    <source>
        <dbReference type="ARBA" id="ARBA00004651"/>
    </source>
</evidence>
<keyword evidence="3 6" id="KW-0812">Transmembrane</keyword>
<dbReference type="InterPro" id="IPR050833">
    <property type="entry name" value="Poly_Biosynth_Transport"/>
</dbReference>
<evidence type="ECO:0000256" key="2">
    <source>
        <dbReference type="ARBA" id="ARBA00022475"/>
    </source>
</evidence>
<feature type="transmembrane region" description="Helical" evidence="6">
    <location>
        <begin position="253"/>
        <end position="273"/>
    </location>
</feature>
<feature type="transmembrane region" description="Helical" evidence="6">
    <location>
        <begin position="362"/>
        <end position="383"/>
    </location>
</feature>
<evidence type="ECO:0000256" key="6">
    <source>
        <dbReference type="SAM" id="Phobius"/>
    </source>
</evidence>
<dbReference type="PANTHER" id="PTHR30250">
    <property type="entry name" value="PST FAMILY PREDICTED COLANIC ACID TRANSPORTER"/>
    <property type="match status" value="1"/>
</dbReference>
<keyword evidence="8" id="KW-1185">Reference proteome</keyword>
<feature type="transmembrane region" description="Helical" evidence="6">
    <location>
        <begin position="212"/>
        <end position="233"/>
    </location>
</feature>
<feature type="transmembrane region" description="Helical" evidence="6">
    <location>
        <begin position="135"/>
        <end position="159"/>
    </location>
</feature>
<comment type="subcellular location">
    <subcellularLocation>
        <location evidence="1">Cell membrane</location>
        <topology evidence="1">Multi-pass membrane protein</topology>
    </subcellularLocation>
</comment>
<evidence type="ECO:0000256" key="3">
    <source>
        <dbReference type="ARBA" id="ARBA00022692"/>
    </source>
</evidence>
<feature type="transmembrane region" description="Helical" evidence="6">
    <location>
        <begin position="330"/>
        <end position="355"/>
    </location>
</feature>
<sequence>MSALASRILAAGLAYIFQIYLAKSLGIENYGIFVTFWTWQVILTHISVMGFSESAVRFLPRYATRLREDLTYGFMSNGLKFIITTSIATAILCGSALYFFGHLLADNMMGSAIVLAVGLPILALELYIEGVARGLGWTMMAVVPGFIVRPLIVMGALFVISLNNIPLTAELALAVTIAVTLFLILLQAIFIKLHVKRVKPATSQNHRKRLRRYWICAAVPLVVVTGVEELLYWSDIVILGFMMPSESVSVYFAALRCMAIAGFIHYAFMLVFAREFSLANAVGDRTELQHRVHMASTWTFWLTIPAVLVTLAAGPLLLSLFGEEFLSGQIIMAVIGLGLVGKSIVGQASSLLIVVGRERLNVLIAAYALVLNIAVSVTLVPIFGILGAAVGTALSQIVRAALLYYYCRLKINVSVIAHFDPRKVLLAKAT</sequence>
<keyword evidence="5 6" id="KW-0472">Membrane</keyword>
<keyword evidence="4 6" id="KW-1133">Transmembrane helix</keyword>
<gene>
    <name evidence="7" type="ORF">GCM10007879_14240</name>
</gene>
<feature type="transmembrane region" description="Helical" evidence="6">
    <location>
        <begin position="36"/>
        <end position="60"/>
    </location>
</feature>
<evidence type="ECO:0000256" key="5">
    <source>
        <dbReference type="ARBA" id="ARBA00023136"/>
    </source>
</evidence>
<keyword evidence="2" id="KW-1003">Cell membrane</keyword>
<accession>A0ABQ5UPI8</accession>